<dbReference type="AlphaFoldDB" id="A0A2M4D5K5"/>
<keyword evidence="1" id="KW-1133">Transmembrane helix</keyword>
<feature type="transmembrane region" description="Helical" evidence="1">
    <location>
        <begin position="25"/>
        <end position="46"/>
    </location>
</feature>
<sequence length="66" mass="7296">MQIPGIGYCAMRSCVSSALLLHSLYSIYLFPPALDLYLCFSFPFLLRAHNGWRCKPLCSSSSSSSS</sequence>
<name>A0A2M4D5K5_ANODA</name>
<accession>A0A2M4D5K5</accession>
<dbReference type="EMBL" id="GGFL01008648">
    <property type="protein sequence ID" value="MBW72826.1"/>
    <property type="molecule type" value="Transcribed_RNA"/>
</dbReference>
<reference evidence="2" key="1">
    <citation type="submission" date="2018-01" db="EMBL/GenBank/DDBJ databases">
        <title>An insight into the sialome of Amazonian anophelines.</title>
        <authorList>
            <person name="Ribeiro J.M."/>
            <person name="Scarpassa V."/>
            <person name="Calvo E."/>
        </authorList>
    </citation>
    <scope>NUCLEOTIDE SEQUENCE</scope>
</reference>
<keyword evidence="1" id="KW-0472">Membrane</keyword>
<evidence type="ECO:0000313" key="2">
    <source>
        <dbReference type="EMBL" id="MBW72826.1"/>
    </source>
</evidence>
<organism evidence="2">
    <name type="scientific">Anopheles darlingi</name>
    <name type="common">Mosquito</name>
    <dbReference type="NCBI Taxonomy" id="43151"/>
    <lineage>
        <taxon>Eukaryota</taxon>
        <taxon>Metazoa</taxon>
        <taxon>Ecdysozoa</taxon>
        <taxon>Arthropoda</taxon>
        <taxon>Hexapoda</taxon>
        <taxon>Insecta</taxon>
        <taxon>Pterygota</taxon>
        <taxon>Neoptera</taxon>
        <taxon>Endopterygota</taxon>
        <taxon>Diptera</taxon>
        <taxon>Nematocera</taxon>
        <taxon>Culicoidea</taxon>
        <taxon>Culicidae</taxon>
        <taxon>Anophelinae</taxon>
        <taxon>Anopheles</taxon>
    </lineage>
</organism>
<keyword evidence="1" id="KW-0812">Transmembrane</keyword>
<proteinExistence type="predicted"/>
<protein>
    <submittedName>
        <fullName evidence="2">Uncharacterized protein</fullName>
    </submittedName>
</protein>
<evidence type="ECO:0000256" key="1">
    <source>
        <dbReference type="SAM" id="Phobius"/>
    </source>
</evidence>